<feature type="binding site" evidence="7">
    <location>
        <position position="226"/>
    </location>
    <ligand>
        <name>Zn(2+)</name>
        <dbReference type="ChEBI" id="CHEBI:29105"/>
        <note>catalytic</note>
    </ligand>
</feature>
<dbReference type="CDD" id="cd04269">
    <property type="entry name" value="ZnMc_adamalysin_II_like"/>
    <property type="match status" value="1"/>
</dbReference>
<dbReference type="GO" id="GO:0005886">
    <property type="term" value="C:plasma membrane"/>
    <property type="evidence" value="ECO:0007669"/>
    <property type="project" value="TreeGrafter"/>
</dbReference>
<dbReference type="PANTHER" id="PTHR11905:SF32">
    <property type="entry name" value="DISINTEGRIN AND METALLOPROTEINASE DOMAIN-CONTAINING PROTEIN 28"/>
    <property type="match status" value="1"/>
</dbReference>
<feature type="domain" description="Disintegrin" evidence="9">
    <location>
        <begin position="282"/>
        <end position="368"/>
    </location>
</feature>
<evidence type="ECO:0000259" key="10">
    <source>
        <dbReference type="PROSITE" id="PS50215"/>
    </source>
</evidence>
<evidence type="ECO:0000313" key="12">
    <source>
        <dbReference type="Proteomes" id="UP000261520"/>
    </source>
</evidence>
<dbReference type="SUPFAM" id="SSF57552">
    <property type="entry name" value="Blood coagulation inhibitor (disintegrin)"/>
    <property type="match status" value="1"/>
</dbReference>
<dbReference type="Gene3D" id="3.40.390.10">
    <property type="entry name" value="Collagenase (Catalytic Domain)"/>
    <property type="match status" value="1"/>
</dbReference>
<evidence type="ECO:0000256" key="2">
    <source>
        <dbReference type="ARBA" id="ARBA00022723"/>
    </source>
</evidence>
<evidence type="ECO:0000259" key="9">
    <source>
        <dbReference type="PROSITE" id="PS50214"/>
    </source>
</evidence>
<evidence type="ECO:0000256" key="7">
    <source>
        <dbReference type="PROSITE-ProRule" id="PRU00276"/>
    </source>
</evidence>
<dbReference type="Pfam" id="PF08516">
    <property type="entry name" value="ADAM_CR"/>
    <property type="match status" value="1"/>
</dbReference>
<dbReference type="AlphaFoldDB" id="A0A3B4APJ0"/>
<name>A0A3B4APJ0_9GOBI</name>
<evidence type="ECO:0000256" key="6">
    <source>
        <dbReference type="PROSITE-ProRule" id="PRU00068"/>
    </source>
</evidence>
<evidence type="ECO:0000256" key="8">
    <source>
        <dbReference type="SAM" id="Phobius"/>
    </source>
</evidence>
<keyword evidence="4 7" id="KW-0862">Zinc</keyword>
<comment type="cofactor">
    <cofactor evidence="1">
        <name>Zn(2+)</name>
        <dbReference type="ChEBI" id="CHEBI:29105"/>
    </cofactor>
</comment>
<dbReference type="InterPro" id="IPR024079">
    <property type="entry name" value="MetalloPept_cat_dom_sf"/>
</dbReference>
<dbReference type="GO" id="GO:0006508">
    <property type="term" value="P:proteolysis"/>
    <property type="evidence" value="ECO:0007669"/>
    <property type="project" value="InterPro"/>
</dbReference>
<feature type="disulfide bond" evidence="7">
    <location>
        <begin position="233"/>
        <end position="238"/>
    </location>
</feature>
<evidence type="ECO:0000313" key="11">
    <source>
        <dbReference type="Ensembl" id="ENSPMGP00000019092.1"/>
    </source>
</evidence>
<protein>
    <recommendedName>
        <fullName evidence="13">ADAM metallopeptidase domain 28</fullName>
    </recommendedName>
</protein>
<dbReference type="PROSITE" id="PS50214">
    <property type="entry name" value="DISINTEGRIN_2"/>
    <property type="match status" value="1"/>
</dbReference>
<keyword evidence="8" id="KW-1133">Transmembrane helix</keyword>
<dbReference type="Pfam" id="PF00200">
    <property type="entry name" value="Disintegrin"/>
    <property type="match status" value="1"/>
</dbReference>
<evidence type="ECO:0000256" key="1">
    <source>
        <dbReference type="ARBA" id="ARBA00001947"/>
    </source>
</evidence>
<dbReference type="Pfam" id="PF01421">
    <property type="entry name" value="Reprolysin"/>
    <property type="match status" value="1"/>
</dbReference>
<dbReference type="PANTHER" id="PTHR11905">
    <property type="entry name" value="ADAM A DISINTEGRIN AND METALLOPROTEASE DOMAIN"/>
    <property type="match status" value="1"/>
</dbReference>
<dbReference type="SMART" id="SM00608">
    <property type="entry name" value="ACR"/>
    <property type="match status" value="1"/>
</dbReference>
<evidence type="ECO:0008006" key="13">
    <source>
        <dbReference type="Google" id="ProtNLM"/>
    </source>
</evidence>
<dbReference type="PRINTS" id="PR00289">
    <property type="entry name" value="DISINTEGRIN"/>
</dbReference>
<dbReference type="InterPro" id="IPR006586">
    <property type="entry name" value="ADAM_Cys-rich"/>
</dbReference>
<dbReference type="PROSITE" id="PS00427">
    <property type="entry name" value="DISINTEGRIN_1"/>
    <property type="match status" value="1"/>
</dbReference>
<feature type="disulfide bond" evidence="6">
    <location>
        <begin position="340"/>
        <end position="360"/>
    </location>
</feature>
<dbReference type="GO" id="GO:0004222">
    <property type="term" value="F:metalloendopeptidase activity"/>
    <property type="evidence" value="ECO:0007669"/>
    <property type="project" value="InterPro"/>
</dbReference>
<dbReference type="FunFam" id="4.10.70.10:FF:000001">
    <property type="entry name" value="Disintegrin and metalloproteinase domain-containing protein 22"/>
    <property type="match status" value="1"/>
</dbReference>
<dbReference type="FunFam" id="3.40.390.10:FF:000002">
    <property type="entry name" value="Disintegrin and metalloproteinase domain-containing protein 22"/>
    <property type="match status" value="1"/>
</dbReference>
<dbReference type="Gene3D" id="4.10.70.10">
    <property type="entry name" value="Disintegrin domain"/>
    <property type="match status" value="1"/>
</dbReference>
<proteinExistence type="predicted"/>
<evidence type="ECO:0000256" key="5">
    <source>
        <dbReference type="ARBA" id="ARBA00023157"/>
    </source>
</evidence>
<evidence type="ECO:0000256" key="3">
    <source>
        <dbReference type="ARBA" id="ARBA00022801"/>
    </source>
</evidence>
<dbReference type="STRING" id="409849.ENSPMGP00000019092"/>
<keyword evidence="8" id="KW-0812">Transmembrane</keyword>
<dbReference type="SUPFAM" id="SSF55486">
    <property type="entry name" value="Metalloproteases ('zincins'), catalytic domain"/>
    <property type="match status" value="1"/>
</dbReference>
<feature type="binding site" evidence="7">
    <location>
        <position position="216"/>
    </location>
    <ligand>
        <name>Zn(2+)</name>
        <dbReference type="ChEBI" id="CHEBI:29105"/>
        <note>catalytic</note>
    </ligand>
</feature>
<dbReference type="Ensembl" id="ENSPMGT00000020359.1">
    <property type="protein sequence ID" value="ENSPMGP00000019092.1"/>
    <property type="gene ID" value="ENSPMGG00000014080.1"/>
</dbReference>
<dbReference type="InterPro" id="IPR001762">
    <property type="entry name" value="Disintegrin_dom"/>
</dbReference>
<dbReference type="InterPro" id="IPR034027">
    <property type="entry name" value="Reprolysin_adamalysin"/>
</dbReference>
<keyword evidence="12" id="KW-1185">Reference proteome</keyword>
<keyword evidence="8" id="KW-0472">Membrane</keyword>
<keyword evidence="5 7" id="KW-1015">Disulfide bond</keyword>
<dbReference type="InterPro" id="IPR036436">
    <property type="entry name" value="Disintegrin_dom_sf"/>
</dbReference>
<evidence type="ECO:0000256" key="4">
    <source>
        <dbReference type="ARBA" id="ARBA00022833"/>
    </source>
</evidence>
<dbReference type="InterPro" id="IPR001590">
    <property type="entry name" value="Peptidase_M12B"/>
</dbReference>
<dbReference type="Proteomes" id="UP000261520">
    <property type="component" value="Unplaced"/>
</dbReference>
<keyword evidence="2 7" id="KW-0479">Metal-binding</keyword>
<dbReference type="InterPro" id="IPR018358">
    <property type="entry name" value="Disintegrin_CS"/>
</dbReference>
<organism evidence="11 12">
    <name type="scientific">Periophthalmus magnuspinnatus</name>
    <dbReference type="NCBI Taxonomy" id="409849"/>
    <lineage>
        <taxon>Eukaryota</taxon>
        <taxon>Metazoa</taxon>
        <taxon>Chordata</taxon>
        <taxon>Craniata</taxon>
        <taxon>Vertebrata</taxon>
        <taxon>Euteleostomi</taxon>
        <taxon>Actinopterygii</taxon>
        <taxon>Neopterygii</taxon>
        <taxon>Teleostei</taxon>
        <taxon>Neoteleostei</taxon>
        <taxon>Acanthomorphata</taxon>
        <taxon>Gobiaria</taxon>
        <taxon>Gobiiformes</taxon>
        <taxon>Gobioidei</taxon>
        <taxon>Gobiidae</taxon>
        <taxon>Oxudercinae</taxon>
        <taxon>Periophthalmus</taxon>
    </lineage>
</organism>
<dbReference type="PROSITE" id="PS50215">
    <property type="entry name" value="ADAM_MEPRO"/>
    <property type="match status" value="1"/>
</dbReference>
<dbReference type="SMART" id="SM00050">
    <property type="entry name" value="DISIN"/>
    <property type="match status" value="1"/>
</dbReference>
<feature type="binding site" evidence="7">
    <location>
        <position position="220"/>
    </location>
    <ligand>
        <name>Zn(2+)</name>
        <dbReference type="ChEBI" id="CHEBI:29105"/>
        <note>catalytic</note>
    </ligand>
</feature>
<comment type="caution">
    <text evidence="7">Lacks conserved residue(s) required for the propagation of feature annotation.</text>
</comment>
<reference evidence="11" key="2">
    <citation type="submission" date="2025-09" db="UniProtKB">
        <authorList>
            <consortium name="Ensembl"/>
        </authorList>
    </citation>
    <scope>IDENTIFICATION</scope>
</reference>
<reference evidence="11" key="1">
    <citation type="submission" date="2025-08" db="UniProtKB">
        <authorList>
            <consortium name="Ensembl"/>
        </authorList>
    </citation>
    <scope>IDENTIFICATION</scope>
</reference>
<dbReference type="GO" id="GO:0046872">
    <property type="term" value="F:metal ion binding"/>
    <property type="evidence" value="ECO:0007669"/>
    <property type="project" value="UniProtKB-KW"/>
</dbReference>
<feature type="active site" evidence="7">
    <location>
        <position position="217"/>
    </location>
</feature>
<accession>A0A3B4APJ0</accession>
<feature type="domain" description="Peptidase M12B" evidence="10">
    <location>
        <begin position="92"/>
        <end position="274"/>
    </location>
</feature>
<sequence>MMSSQDHCYYQGKIVGNSASEASISTCDGLRGYFRTSEQRFLIEPLTSDPEGDHAVFGVAGLENATPAVCGVTNETWAAAEEPPSRTRSGVHTFFYFNCKDVPKLRKRIFEVVNFVNMVYKPLLTFVALVGLEIWTDADKITLSSNTEQNLDNFMNWRNKNLINKKHDCAHLISGIDFAGDTIGLAFVGALCTGFSVGVVQDYTDTSALVGATLAHELGHNLGMSHDTTTCKCSADSCIMEATVNAPKDFSTCSRSKYEEFLLSRGVDCLLDKPDYKTLVSPPVCGNGFVEAGEQCDCGTVKECTNCCCNASTCAFSEGSQCAEGECCEDCKILGRSRECRRKRDECDLAEYCDGASAVCPEDVFSVNGLPCDNTKGFCYNGECPQRSRQCNKMYGPGEGGRADCFQINTVGQYYGYCKRPSNTQYIACPLQDIYCGKLFCHNGTEYSTYGGWLKVGDCKASHFADFTKDYGQVETGTKCAAGKVCIQNQCVDLETAYKTAACSAKCPGRSVSLCNHRGECQCEPGWLPPYCDKEDKTYSSVTVQYLSPGWSKMYFTFIWKPRVASGKKCQDHFTFQFKCYLMMRPLSLSSASSVPLLRVLCPSPPRPLSLSSASSVPLLCVLCPSPLRPLSLSSAPAPYGCLFIYFILLFLSFRCDCWHLYSCDLSSVLHRRWGRFLFKEKLKLLLWTPDIPRIFYM</sequence>
<feature type="transmembrane region" description="Helical" evidence="8">
    <location>
        <begin position="640"/>
        <end position="662"/>
    </location>
</feature>
<keyword evidence="3" id="KW-0378">Hydrolase</keyword>